<name>A0A815DM61_9BILA</name>
<proteinExistence type="predicted"/>
<gene>
    <name evidence="2" type="ORF">GPM918_LOCUS28436</name>
    <name evidence="3" type="ORF">SRO942_LOCUS28938</name>
</gene>
<evidence type="ECO:0008006" key="5">
    <source>
        <dbReference type="Google" id="ProtNLM"/>
    </source>
</evidence>
<feature type="signal peptide" evidence="1">
    <location>
        <begin position="1"/>
        <end position="22"/>
    </location>
</feature>
<reference evidence="2" key="1">
    <citation type="submission" date="2021-02" db="EMBL/GenBank/DDBJ databases">
        <authorList>
            <person name="Nowell W R."/>
        </authorList>
    </citation>
    <scope>NUCLEOTIDE SEQUENCE</scope>
</reference>
<evidence type="ECO:0000313" key="2">
    <source>
        <dbReference type="EMBL" id="CAF1299271.1"/>
    </source>
</evidence>
<keyword evidence="1" id="KW-0732">Signal</keyword>
<organism evidence="2 4">
    <name type="scientific">Didymodactylos carnosus</name>
    <dbReference type="NCBI Taxonomy" id="1234261"/>
    <lineage>
        <taxon>Eukaryota</taxon>
        <taxon>Metazoa</taxon>
        <taxon>Spiralia</taxon>
        <taxon>Gnathifera</taxon>
        <taxon>Rotifera</taxon>
        <taxon>Eurotatoria</taxon>
        <taxon>Bdelloidea</taxon>
        <taxon>Philodinida</taxon>
        <taxon>Philodinidae</taxon>
        <taxon>Didymodactylos</taxon>
    </lineage>
</organism>
<accession>A0A815DM61</accession>
<dbReference type="EMBL" id="CAJNOQ010012406">
    <property type="protein sequence ID" value="CAF1299271.1"/>
    <property type="molecule type" value="Genomic_DNA"/>
</dbReference>
<dbReference type="EMBL" id="CAJOBC010036598">
    <property type="protein sequence ID" value="CAF4120143.1"/>
    <property type="molecule type" value="Genomic_DNA"/>
</dbReference>
<protein>
    <recommendedName>
        <fullName evidence="5">Mono(ADP-ribosyl)transferase</fullName>
    </recommendedName>
</protein>
<keyword evidence="4" id="KW-1185">Reference proteome</keyword>
<sequence length="261" mass="30354">MEDRQKLKPWFLYLKLFITALSRLPSTTDTVYRGVKADLTDQYKPNSNLIWWGVSSCTDNIDILQSEQFCGKTGTRTIFVIKCLNGRSVKNHSYCKQENEIILMPGSYFRVDGRYNPSDEFHMVQLQEIKPPYDLFSLPVINQWRQIAPGICLEGIYTNKECIAYQQEVIISIGFKQFDVLVDANASIVKCPMCSNYVEILKVSFSHCRWRWYGIKQIVPYEEPTCCMKDWSHADDYSIFEHDIQGTSIWLQLIIEAKPKS</sequence>
<dbReference type="SUPFAM" id="SSF56399">
    <property type="entry name" value="ADP-ribosylation"/>
    <property type="match status" value="1"/>
</dbReference>
<dbReference type="Gene3D" id="3.90.176.10">
    <property type="entry name" value="Toxin ADP-ribosyltransferase, Chain A, domain 1"/>
    <property type="match status" value="1"/>
</dbReference>
<dbReference type="OrthoDB" id="9983608at2759"/>
<dbReference type="Proteomes" id="UP000663829">
    <property type="component" value="Unassembled WGS sequence"/>
</dbReference>
<evidence type="ECO:0000256" key="1">
    <source>
        <dbReference type="SAM" id="SignalP"/>
    </source>
</evidence>
<evidence type="ECO:0000313" key="3">
    <source>
        <dbReference type="EMBL" id="CAF4120143.1"/>
    </source>
</evidence>
<dbReference type="Proteomes" id="UP000681722">
    <property type="component" value="Unassembled WGS sequence"/>
</dbReference>
<evidence type="ECO:0000313" key="4">
    <source>
        <dbReference type="Proteomes" id="UP000663829"/>
    </source>
</evidence>
<feature type="chain" id="PRO_5036227210" description="Mono(ADP-ribosyl)transferase" evidence="1">
    <location>
        <begin position="23"/>
        <end position="261"/>
    </location>
</feature>
<comment type="caution">
    <text evidence="2">The sequence shown here is derived from an EMBL/GenBank/DDBJ whole genome shotgun (WGS) entry which is preliminary data.</text>
</comment>
<dbReference type="AlphaFoldDB" id="A0A815DM61"/>